<sequence length="93" mass="9187">MRFFGRTPGRGVRALGPLLRLAGLDVSAGRSVLASDSAPSSVSPASVGAAALVAGAVFGLRLGLAPGAGALAARRRTASCFLASSSFSIMPKT</sequence>
<dbReference type="EMBL" id="CSAD01000044">
    <property type="protein sequence ID" value="COU87752.1"/>
    <property type="molecule type" value="Genomic_DNA"/>
</dbReference>
<proteinExistence type="predicted"/>
<dbReference type="AlphaFoldDB" id="A0A655HRU2"/>
<name>A0A655HRU2_MYCTX</name>
<reference evidence="1 2" key="1">
    <citation type="submission" date="2015-03" db="EMBL/GenBank/DDBJ databases">
        <authorList>
            <consortium name="Pathogen Informatics"/>
        </authorList>
    </citation>
    <scope>NUCLEOTIDE SEQUENCE [LARGE SCALE GENOMIC DNA]</scope>
    <source>
        <strain evidence="1 2">G09801536</strain>
    </source>
</reference>
<protein>
    <submittedName>
        <fullName evidence="1">Uncharacterized protein</fullName>
    </submittedName>
</protein>
<organism evidence="1 2">
    <name type="scientific">Mycobacterium tuberculosis</name>
    <dbReference type="NCBI Taxonomy" id="1773"/>
    <lineage>
        <taxon>Bacteria</taxon>
        <taxon>Bacillati</taxon>
        <taxon>Actinomycetota</taxon>
        <taxon>Actinomycetes</taxon>
        <taxon>Mycobacteriales</taxon>
        <taxon>Mycobacteriaceae</taxon>
        <taxon>Mycobacterium</taxon>
        <taxon>Mycobacterium tuberculosis complex</taxon>
    </lineage>
</organism>
<evidence type="ECO:0000313" key="1">
    <source>
        <dbReference type="EMBL" id="COU87752.1"/>
    </source>
</evidence>
<dbReference type="Proteomes" id="UP000045842">
    <property type="component" value="Unassembled WGS sequence"/>
</dbReference>
<evidence type="ECO:0000313" key="2">
    <source>
        <dbReference type="Proteomes" id="UP000045842"/>
    </source>
</evidence>
<accession>A0A655HRU2</accession>
<gene>
    <name evidence="1" type="ORF">ERS007679_00552</name>
</gene>